<dbReference type="GO" id="GO:0003677">
    <property type="term" value="F:DNA binding"/>
    <property type="evidence" value="ECO:0007669"/>
    <property type="project" value="InterPro"/>
</dbReference>
<dbReference type="Gene3D" id="3.40.50.11530">
    <property type="match status" value="1"/>
</dbReference>
<feature type="domain" description="SEFIR" evidence="2">
    <location>
        <begin position="21"/>
        <end position="155"/>
    </location>
</feature>
<dbReference type="GO" id="GO:0015074">
    <property type="term" value="P:DNA integration"/>
    <property type="evidence" value="ECO:0007669"/>
    <property type="project" value="InterPro"/>
</dbReference>
<dbReference type="InterPro" id="IPR002492">
    <property type="entry name" value="Transposase_Tc1-like"/>
</dbReference>
<evidence type="ECO:0000313" key="3">
    <source>
        <dbReference type="EMBL" id="CAI9729987.1"/>
    </source>
</evidence>
<feature type="domain" description="Transposase Tc1-like" evidence="1">
    <location>
        <begin position="304"/>
        <end position="374"/>
    </location>
</feature>
<sequence>MYNQSMRTGIILGTLQEKRGLLFYTEDHTYHCEAIDKFISFMNKSKCKLEVAAQLVKGGDPLRLSLEIQKSDFIILVYSKALHKRIQAWKSNQDYINFLKEDNSALLTVSLLRELNASNKLIICKFPQVPNSSISSELPSIKCYTLTKELNSLIKKIHRSRVHQELAIRVKSNKLNHKFNSLTNTIKNAATFEENNSNWFQDKYICPKKMESLNEMPDYSANFSDGCERSIFSVPMGPRPRMTLERRYEALSWRGKLSEAAIARKLGVARRTIQCLFKKYEETGSAADKKGRGQKRLTTQREDQMLIRKSLYNRRATSQQLAEEMQKMTGKQLSTTTVKTRLLEAGLKSCRAAHKPLLTAQNWKRRLLWARAHKTWTVQQWWTVMFTDESRFSLVSDKPVHVRRRRGFHPPDLSIYIGFYTSSPSN</sequence>
<accession>A0AA36BAA5</accession>
<protein>
    <submittedName>
        <fullName evidence="3">Transposable element Tcb1 transposase</fullName>
    </submittedName>
</protein>
<evidence type="ECO:0000259" key="2">
    <source>
        <dbReference type="Pfam" id="PF08357"/>
    </source>
</evidence>
<evidence type="ECO:0000259" key="1">
    <source>
        <dbReference type="Pfam" id="PF01498"/>
    </source>
</evidence>
<gene>
    <name evidence="3" type="ORF">OCTVUL_1B007669</name>
</gene>
<dbReference type="GO" id="GO:0006313">
    <property type="term" value="P:DNA transposition"/>
    <property type="evidence" value="ECO:0007669"/>
    <property type="project" value="InterPro"/>
</dbReference>
<dbReference type="Proteomes" id="UP001162480">
    <property type="component" value="Chromosome 11"/>
</dbReference>
<dbReference type="PANTHER" id="PTHR46068:SF1">
    <property type="entry name" value="TRANSPOSASE IS30-LIKE HTH DOMAIN-CONTAINING PROTEIN"/>
    <property type="match status" value="1"/>
</dbReference>
<organism evidence="3 4">
    <name type="scientific">Octopus vulgaris</name>
    <name type="common">Common octopus</name>
    <dbReference type="NCBI Taxonomy" id="6645"/>
    <lineage>
        <taxon>Eukaryota</taxon>
        <taxon>Metazoa</taxon>
        <taxon>Spiralia</taxon>
        <taxon>Lophotrochozoa</taxon>
        <taxon>Mollusca</taxon>
        <taxon>Cephalopoda</taxon>
        <taxon>Coleoidea</taxon>
        <taxon>Octopodiformes</taxon>
        <taxon>Octopoda</taxon>
        <taxon>Incirrata</taxon>
        <taxon>Octopodidae</taxon>
        <taxon>Octopus</taxon>
    </lineage>
</organism>
<reference evidence="3" key="1">
    <citation type="submission" date="2023-08" db="EMBL/GenBank/DDBJ databases">
        <authorList>
            <person name="Alioto T."/>
            <person name="Alioto T."/>
            <person name="Gomez Garrido J."/>
        </authorList>
    </citation>
    <scope>NUCLEOTIDE SEQUENCE</scope>
</reference>
<dbReference type="Gene3D" id="3.30.420.10">
    <property type="entry name" value="Ribonuclease H-like superfamily/Ribonuclease H"/>
    <property type="match status" value="1"/>
</dbReference>
<proteinExistence type="predicted"/>
<dbReference type="PANTHER" id="PTHR46068">
    <property type="entry name" value="PROTEIN CBG27172"/>
    <property type="match status" value="1"/>
</dbReference>
<dbReference type="SUPFAM" id="SSF46689">
    <property type="entry name" value="Homeodomain-like"/>
    <property type="match status" value="1"/>
</dbReference>
<evidence type="ECO:0000313" key="4">
    <source>
        <dbReference type="Proteomes" id="UP001162480"/>
    </source>
</evidence>
<dbReference type="InterPro" id="IPR036397">
    <property type="entry name" value="RNaseH_sf"/>
</dbReference>
<dbReference type="Pfam" id="PF08357">
    <property type="entry name" value="SEFIR"/>
    <property type="match status" value="1"/>
</dbReference>
<dbReference type="Pfam" id="PF01498">
    <property type="entry name" value="HTH_Tnp_Tc3_2"/>
    <property type="match status" value="1"/>
</dbReference>
<name>A0AA36BAA5_OCTVU</name>
<dbReference type="AlphaFoldDB" id="A0AA36BAA5"/>
<dbReference type="EMBL" id="OX597824">
    <property type="protein sequence ID" value="CAI9729987.1"/>
    <property type="molecule type" value="Genomic_DNA"/>
</dbReference>
<dbReference type="InterPro" id="IPR013568">
    <property type="entry name" value="SEFIR_dom"/>
</dbReference>
<keyword evidence="4" id="KW-1185">Reference proteome</keyword>
<dbReference type="InterPro" id="IPR009057">
    <property type="entry name" value="Homeodomain-like_sf"/>
</dbReference>